<evidence type="ECO:0000313" key="2">
    <source>
        <dbReference type="Proteomes" id="UP001153636"/>
    </source>
</evidence>
<dbReference type="AlphaFoldDB" id="A0A9P0CV00"/>
<dbReference type="OrthoDB" id="1938591at2759"/>
<reference evidence="1" key="1">
    <citation type="submission" date="2022-01" db="EMBL/GenBank/DDBJ databases">
        <authorList>
            <person name="King R."/>
        </authorList>
    </citation>
    <scope>NUCLEOTIDE SEQUENCE</scope>
</reference>
<protein>
    <submittedName>
        <fullName evidence="1">Uncharacterized protein</fullName>
    </submittedName>
</protein>
<name>A0A9P0CV00_9CUCU</name>
<sequence length="106" mass="12322">MKHHVIMSGGSYQNNFEFAKNLYILIFQKVFNKMVKRSSDQSKTLILNVVSYFKKHKSICEALGKRYNQIAAEVLNISQKTIYRLSIPTNSDTEYVKIMTKKSKPK</sequence>
<organism evidence="1 2">
    <name type="scientific">Psylliodes chrysocephalus</name>
    <dbReference type="NCBI Taxonomy" id="3402493"/>
    <lineage>
        <taxon>Eukaryota</taxon>
        <taxon>Metazoa</taxon>
        <taxon>Ecdysozoa</taxon>
        <taxon>Arthropoda</taxon>
        <taxon>Hexapoda</taxon>
        <taxon>Insecta</taxon>
        <taxon>Pterygota</taxon>
        <taxon>Neoptera</taxon>
        <taxon>Endopterygota</taxon>
        <taxon>Coleoptera</taxon>
        <taxon>Polyphaga</taxon>
        <taxon>Cucujiformia</taxon>
        <taxon>Chrysomeloidea</taxon>
        <taxon>Chrysomelidae</taxon>
        <taxon>Galerucinae</taxon>
        <taxon>Alticini</taxon>
        <taxon>Psylliodes</taxon>
    </lineage>
</organism>
<gene>
    <name evidence="1" type="ORF">PSYICH_LOCUS8816</name>
</gene>
<proteinExistence type="predicted"/>
<evidence type="ECO:0000313" key="1">
    <source>
        <dbReference type="EMBL" id="CAH1108794.1"/>
    </source>
</evidence>
<accession>A0A9P0CV00</accession>
<dbReference type="EMBL" id="OV651815">
    <property type="protein sequence ID" value="CAH1108794.1"/>
    <property type="molecule type" value="Genomic_DNA"/>
</dbReference>
<keyword evidence="2" id="KW-1185">Reference proteome</keyword>
<dbReference type="Proteomes" id="UP001153636">
    <property type="component" value="Chromosome 3"/>
</dbReference>